<protein>
    <recommendedName>
        <fullName evidence="3">Glycosyl hydrolase-like 10 domain-containing protein</fullName>
    </recommendedName>
</protein>
<accession>A0A1F6CQQ6</accession>
<reference evidence="1 2" key="1">
    <citation type="journal article" date="2016" name="Nat. Commun.">
        <title>Thousands of microbial genomes shed light on interconnected biogeochemical processes in an aquifer system.</title>
        <authorList>
            <person name="Anantharaman K."/>
            <person name="Brown C.T."/>
            <person name="Hug L.A."/>
            <person name="Sharon I."/>
            <person name="Castelle C.J."/>
            <person name="Probst A.J."/>
            <person name="Thomas B.C."/>
            <person name="Singh A."/>
            <person name="Wilkins M.J."/>
            <person name="Karaoz U."/>
            <person name="Brodie E.L."/>
            <person name="Williams K.H."/>
            <person name="Hubbard S.S."/>
            <person name="Banfield J.F."/>
        </authorList>
    </citation>
    <scope>NUCLEOTIDE SEQUENCE [LARGE SCALE GENOMIC DNA]</scope>
    <source>
        <strain evidence="2">RIFCSPLOWO2_12_FULL_64_10</strain>
    </source>
</reference>
<dbReference type="EMBL" id="MFKF01000183">
    <property type="protein sequence ID" value="OGG51474.1"/>
    <property type="molecule type" value="Genomic_DNA"/>
</dbReference>
<comment type="caution">
    <text evidence="1">The sequence shown here is derived from an EMBL/GenBank/DDBJ whole genome shotgun (WGS) entry which is preliminary data.</text>
</comment>
<proteinExistence type="predicted"/>
<feature type="non-terminal residue" evidence="1">
    <location>
        <position position="1"/>
    </location>
</feature>
<dbReference type="Gene3D" id="3.20.20.80">
    <property type="entry name" value="Glycosidases"/>
    <property type="match status" value="1"/>
</dbReference>
<gene>
    <name evidence="1" type="ORF">A3F84_06960</name>
</gene>
<evidence type="ECO:0000313" key="1">
    <source>
        <dbReference type="EMBL" id="OGG51474.1"/>
    </source>
</evidence>
<organism evidence="1 2">
    <name type="scientific">Handelsmanbacteria sp. (strain RIFCSPLOWO2_12_FULL_64_10)</name>
    <dbReference type="NCBI Taxonomy" id="1817868"/>
    <lineage>
        <taxon>Bacteria</taxon>
        <taxon>Candidatus Handelsmaniibacteriota</taxon>
    </lineage>
</organism>
<evidence type="ECO:0008006" key="3">
    <source>
        <dbReference type="Google" id="ProtNLM"/>
    </source>
</evidence>
<name>A0A1F6CQQ6_HANXR</name>
<evidence type="ECO:0000313" key="2">
    <source>
        <dbReference type="Proteomes" id="UP000178606"/>
    </source>
</evidence>
<dbReference type="AlphaFoldDB" id="A0A1F6CQQ6"/>
<sequence>IDYDFEHGFIHWLQTSNLQHLIRAGNDPLRIVVERGHRRGMQVWGSHRMNDAHHTYPGGDGLQSQFYIDHPELRLPTVPPNQTLAVYDWCKPEVLGQNLAFLTDVAERYDVDGIDLDFSRGGMQFSSGGTRFRQEVVGGHVRNLRRMLDRVGQKKGKYIGLSVQFYCFDPMNPQTFDRTPWKGNIQSMCDGGADVRAWAREGLIDILVGQCRSASLHELEMGDWVRAVEGTDCLMMAGPGKPSRKKLPGEGLTTAEEHRAIALRLYEQGADGIAFYDYMHHGPFDLTPFRELSDPEGLRTKTKSYLYQLDLPRDVGDLSAGGSAEVEVDVTDDVAGAQREGHRVAARLRLNVTNINAPDDVRCFWNGTEAPVRREAGMRHREGRLYKTDTPQWHLEAFPEAGLVRKGKNRVRVETLAKYPRLKVKCELRRLELRLAYDEEMGYGDVVG</sequence>
<dbReference type="Proteomes" id="UP000178606">
    <property type="component" value="Unassembled WGS sequence"/>
</dbReference>